<evidence type="ECO:0000313" key="3">
    <source>
        <dbReference type="Proteomes" id="UP001499863"/>
    </source>
</evidence>
<reference evidence="2 3" key="1">
    <citation type="journal article" date="2019" name="Int. J. Syst. Evol. Microbiol.">
        <title>The Global Catalogue of Microorganisms (GCM) 10K type strain sequencing project: providing services to taxonomists for standard genome sequencing and annotation.</title>
        <authorList>
            <consortium name="The Broad Institute Genomics Platform"/>
            <consortium name="The Broad Institute Genome Sequencing Center for Infectious Disease"/>
            <person name="Wu L."/>
            <person name="Ma J."/>
        </authorList>
    </citation>
    <scope>NUCLEOTIDE SEQUENCE [LARGE SCALE GENOMIC DNA]</scope>
    <source>
        <strain evidence="2 3">JCM 12393</strain>
    </source>
</reference>
<proteinExistence type="predicted"/>
<sequence length="281" mass="30986">MAIPNQLPPGKTPREYYGSELRRLREAAMPKMSQDRLGALTFVSGSYIGQLENAQRAPQLDLSIRIDVALDTDGALERLHELLEYSRFADYFQEAVEHESRATSICEFAGHVVPGLLQTADYAKALSLGGQPLLADDELADLVAARLERQRLVNDPTGPELWFILDESVLRRPVGGHGVMANQLRHIASLMTRRRLIVQVVTFEAGPHALLGGMLALMTFADAPPLVYQEGRFAGQLIDDNHLVAKCQRAYDLVRAAALSPEASLDLILSAAEDYENAKQQ</sequence>
<feature type="domain" description="HTH cro/C1-type" evidence="1">
    <location>
        <begin position="21"/>
        <end position="76"/>
    </location>
</feature>
<dbReference type="InterPro" id="IPR010982">
    <property type="entry name" value="Lambda_DNA-bd_dom_sf"/>
</dbReference>
<gene>
    <name evidence="2" type="ORF">GCM10009639_13730</name>
</gene>
<accession>A0ABN1XR07</accession>
<evidence type="ECO:0000259" key="1">
    <source>
        <dbReference type="PROSITE" id="PS50943"/>
    </source>
</evidence>
<dbReference type="RefSeq" id="WP_344329585.1">
    <property type="nucleotide sequence ID" value="NZ_BAAAKJ010000066.1"/>
</dbReference>
<keyword evidence="3" id="KW-1185">Reference proteome</keyword>
<protein>
    <submittedName>
        <fullName evidence="2">Helix-turn-helix transcriptional regulator</fullName>
    </submittedName>
</protein>
<comment type="caution">
    <text evidence="2">The sequence shown here is derived from an EMBL/GenBank/DDBJ whole genome shotgun (WGS) entry which is preliminary data.</text>
</comment>
<dbReference type="Gene3D" id="1.10.260.40">
    <property type="entry name" value="lambda repressor-like DNA-binding domains"/>
    <property type="match status" value="1"/>
</dbReference>
<dbReference type="CDD" id="cd00093">
    <property type="entry name" value="HTH_XRE"/>
    <property type="match status" value="1"/>
</dbReference>
<dbReference type="EMBL" id="BAAAKJ010000066">
    <property type="protein sequence ID" value="GAA1387934.1"/>
    <property type="molecule type" value="Genomic_DNA"/>
</dbReference>
<dbReference type="InterPro" id="IPR043917">
    <property type="entry name" value="DUF5753"/>
</dbReference>
<name>A0ABN1XR07_9ACTN</name>
<dbReference type="Pfam" id="PF19054">
    <property type="entry name" value="DUF5753"/>
    <property type="match status" value="1"/>
</dbReference>
<dbReference type="Proteomes" id="UP001499863">
    <property type="component" value="Unassembled WGS sequence"/>
</dbReference>
<dbReference type="SUPFAM" id="SSF47413">
    <property type="entry name" value="lambda repressor-like DNA-binding domains"/>
    <property type="match status" value="1"/>
</dbReference>
<dbReference type="Pfam" id="PF13560">
    <property type="entry name" value="HTH_31"/>
    <property type="match status" value="1"/>
</dbReference>
<dbReference type="PROSITE" id="PS50943">
    <property type="entry name" value="HTH_CROC1"/>
    <property type="match status" value="1"/>
</dbReference>
<organism evidence="2 3">
    <name type="scientific">Kitasatospora putterlickiae</name>
    <dbReference type="NCBI Taxonomy" id="221725"/>
    <lineage>
        <taxon>Bacteria</taxon>
        <taxon>Bacillati</taxon>
        <taxon>Actinomycetota</taxon>
        <taxon>Actinomycetes</taxon>
        <taxon>Kitasatosporales</taxon>
        <taxon>Streptomycetaceae</taxon>
        <taxon>Kitasatospora</taxon>
    </lineage>
</organism>
<evidence type="ECO:0000313" key="2">
    <source>
        <dbReference type="EMBL" id="GAA1387934.1"/>
    </source>
</evidence>
<dbReference type="InterPro" id="IPR001387">
    <property type="entry name" value="Cro/C1-type_HTH"/>
</dbReference>
<dbReference type="SMART" id="SM00530">
    <property type="entry name" value="HTH_XRE"/>
    <property type="match status" value="1"/>
</dbReference>